<protein>
    <recommendedName>
        <fullName evidence="9">5'-nucleotidase SurE</fullName>
        <ecNumber evidence="9">3.1.3.5</ecNumber>
    </recommendedName>
    <alternativeName>
        <fullName evidence="9">Nucleoside 5'-monophosphate phosphohydrolase</fullName>
    </alternativeName>
</protein>
<organism evidence="11">
    <name type="scientific">Ignavibacterium album</name>
    <dbReference type="NCBI Taxonomy" id="591197"/>
    <lineage>
        <taxon>Bacteria</taxon>
        <taxon>Pseudomonadati</taxon>
        <taxon>Ignavibacteriota</taxon>
        <taxon>Ignavibacteria</taxon>
        <taxon>Ignavibacteriales</taxon>
        <taxon>Ignavibacteriaceae</taxon>
        <taxon>Ignavibacterium</taxon>
    </lineage>
</organism>
<dbReference type="NCBIfam" id="TIGR00087">
    <property type="entry name" value="surE"/>
    <property type="match status" value="1"/>
</dbReference>
<name>A0A7V3E6V6_9BACT</name>
<feature type="domain" description="Survival protein SurE-like phosphatase/nucleotidase" evidence="10">
    <location>
        <begin position="3"/>
        <end position="187"/>
    </location>
</feature>
<feature type="binding site" evidence="9">
    <location>
        <position position="95"/>
    </location>
    <ligand>
        <name>a divalent metal cation</name>
        <dbReference type="ChEBI" id="CHEBI:60240"/>
    </ligand>
</feature>
<comment type="catalytic activity">
    <reaction evidence="1 9">
        <text>a ribonucleoside 5'-phosphate + H2O = a ribonucleoside + phosphate</text>
        <dbReference type="Rhea" id="RHEA:12484"/>
        <dbReference type="ChEBI" id="CHEBI:15377"/>
        <dbReference type="ChEBI" id="CHEBI:18254"/>
        <dbReference type="ChEBI" id="CHEBI:43474"/>
        <dbReference type="ChEBI" id="CHEBI:58043"/>
        <dbReference type="EC" id="3.1.3.5"/>
    </reaction>
</comment>
<evidence type="ECO:0000256" key="2">
    <source>
        <dbReference type="ARBA" id="ARBA00001946"/>
    </source>
</evidence>
<dbReference type="PANTHER" id="PTHR30457">
    <property type="entry name" value="5'-NUCLEOTIDASE SURE"/>
    <property type="match status" value="1"/>
</dbReference>
<reference evidence="11" key="1">
    <citation type="journal article" date="2020" name="mSystems">
        <title>Genome- and Community-Level Interaction Insights into Carbon Utilization and Element Cycling Functions of Hydrothermarchaeota in Hydrothermal Sediment.</title>
        <authorList>
            <person name="Zhou Z."/>
            <person name="Liu Y."/>
            <person name="Xu W."/>
            <person name="Pan J."/>
            <person name="Luo Z.H."/>
            <person name="Li M."/>
        </authorList>
    </citation>
    <scope>NUCLEOTIDE SEQUENCE [LARGE SCALE GENOMIC DNA]</scope>
    <source>
        <strain evidence="11">SpSt-479</strain>
    </source>
</reference>
<dbReference type="PANTHER" id="PTHR30457:SF12">
    <property type="entry name" value="5'_3'-NUCLEOTIDASE SURE"/>
    <property type="match status" value="1"/>
</dbReference>
<dbReference type="EC" id="3.1.3.5" evidence="9"/>
<comment type="subcellular location">
    <subcellularLocation>
        <location evidence="3 9">Cytoplasm</location>
    </subcellularLocation>
</comment>
<proteinExistence type="inferred from homology"/>
<evidence type="ECO:0000256" key="7">
    <source>
        <dbReference type="ARBA" id="ARBA00022741"/>
    </source>
</evidence>
<comment type="cofactor">
    <cofactor evidence="2">
        <name>Mg(2+)</name>
        <dbReference type="ChEBI" id="CHEBI:18420"/>
    </cofactor>
</comment>
<feature type="binding site" evidence="9">
    <location>
        <position position="39"/>
    </location>
    <ligand>
        <name>a divalent metal cation</name>
        <dbReference type="ChEBI" id="CHEBI:60240"/>
    </ligand>
</feature>
<dbReference type="InterPro" id="IPR002828">
    <property type="entry name" value="SurE-like_Pase/nucleotidase"/>
</dbReference>
<dbReference type="InterPro" id="IPR036523">
    <property type="entry name" value="SurE-like_sf"/>
</dbReference>
<evidence type="ECO:0000256" key="8">
    <source>
        <dbReference type="ARBA" id="ARBA00022801"/>
    </source>
</evidence>
<accession>A0A7V3E6V6</accession>
<comment type="similarity">
    <text evidence="4 9">Belongs to the SurE nucleotidase family.</text>
</comment>
<dbReference type="GO" id="GO:0008254">
    <property type="term" value="F:3'-nucleotidase activity"/>
    <property type="evidence" value="ECO:0007669"/>
    <property type="project" value="TreeGrafter"/>
</dbReference>
<keyword evidence="8 9" id="KW-0378">Hydrolase</keyword>
<keyword evidence="7 9" id="KW-0547">Nucleotide-binding</keyword>
<evidence type="ECO:0000256" key="4">
    <source>
        <dbReference type="ARBA" id="ARBA00011062"/>
    </source>
</evidence>
<evidence type="ECO:0000256" key="5">
    <source>
        <dbReference type="ARBA" id="ARBA00022490"/>
    </source>
</evidence>
<evidence type="ECO:0000256" key="9">
    <source>
        <dbReference type="HAMAP-Rule" id="MF_00060"/>
    </source>
</evidence>
<dbReference type="Pfam" id="PF01975">
    <property type="entry name" value="SurE"/>
    <property type="match status" value="1"/>
</dbReference>
<dbReference type="GO" id="GO:0046872">
    <property type="term" value="F:metal ion binding"/>
    <property type="evidence" value="ECO:0007669"/>
    <property type="project" value="UniProtKB-UniRule"/>
</dbReference>
<comment type="function">
    <text evidence="9">Nucleotidase that shows phosphatase activity on nucleoside 5'-monophosphates.</text>
</comment>
<comment type="caution">
    <text evidence="11">The sequence shown here is derived from an EMBL/GenBank/DDBJ whole genome shotgun (WGS) entry which is preliminary data.</text>
</comment>
<dbReference type="GO" id="GO:0004309">
    <property type="term" value="F:exopolyphosphatase activity"/>
    <property type="evidence" value="ECO:0007669"/>
    <property type="project" value="TreeGrafter"/>
</dbReference>
<keyword evidence="5 9" id="KW-0963">Cytoplasm</keyword>
<comment type="cofactor">
    <cofactor evidence="9">
        <name>a divalent metal cation</name>
        <dbReference type="ChEBI" id="CHEBI:60240"/>
    </cofactor>
    <text evidence="9">Binds 1 divalent metal cation per subunit.</text>
</comment>
<evidence type="ECO:0000259" key="10">
    <source>
        <dbReference type="Pfam" id="PF01975"/>
    </source>
</evidence>
<dbReference type="EMBL" id="DSUJ01000008">
    <property type="protein sequence ID" value="HFI90559.1"/>
    <property type="molecule type" value="Genomic_DNA"/>
</dbReference>
<keyword evidence="6 9" id="KW-0479">Metal-binding</keyword>
<feature type="binding site" evidence="9">
    <location>
        <position position="9"/>
    </location>
    <ligand>
        <name>a divalent metal cation</name>
        <dbReference type="ChEBI" id="CHEBI:60240"/>
    </ligand>
</feature>
<evidence type="ECO:0000256" key="1">
    <source>
        <dbReference type="ARBA" id="ARBA00000815"/>
    </source>
</evidence>
<dbReference type="Gene3D" id="3.40.1210.10">
    <property type="entry name" value="Survival protein SurE-like phosphatase/nucleotidase"/>
    <property type="match status" value="1"/>
</dbReference>
<dbReference type="SUPFAM" id="SSF64167">
    <property type="entry name" value="SurE-like"/>
    <property type="match status" value="1"/>
</dbReference>
<feature type="binding site" evidence="9">
    <location>
        <position position="8"/>
    </location>
    <ligand>
        <name>a divalent metal cation</name>
        <dbReference type="ChEBI" id="CHEBI:60240"/>
    </ligand>
</feature>
<dbReference type="GO" id="GO:0000166">
    <property type="term" value="F:nucleotide binding"/>
    <property type="evidence" value="ECO:0007669"/>
    <property type="project" value="UniProtKB-KW"/>
</dbReference>
<evidence type="ECO:0000313" key="11">
    <source>
        <dbReference type="EMBL" id="HFI90559.1"/>
    </source>
</evidence>
<dbReference type="HAMAP" id="MF_00060">
    <property type="entry name" value="SurE"/>
    <property type="match status" value="1"/>
</dbReference>
<gene>
    <name evidence="9 11" type="primary">surE</name>
    <name evidence="11" type="ORF">ENS31_03385</name>
</gene>
<dbReference type="NCBIfam" id="NF001492">
    <property type="entry name" value="PRK00346.2-2"/>
    <property type="match status" value="1"/>
</dbReference>
<dbReference type="GO" id="GO:0005737">
    <property type="term" value="C:cytoplasm"/>
    <property type="evidence" value="ECO:0007669"/>
    <property type="project" value="UniProtKB-SubCell"/>
</dbReference>
<sequence length="264" mass="29178">MKILVSNDDGIDSAGIQALVKSLREIADVTVVAPHQEQSAVGHAITMQTPLRVFEYHKDGKFFGYAIDGTPADCVKIGIRNLMTEPPDLMVSGINHGSNTAINIIYSGTVSAAREAAIMDVPSIAISVTSHSVKDFSFAAKIAKLLALEVSKRGLPKGTMLNVNVPNLPEDEIAGILVTKQGKSKWDDIYEKRVDPYGRNYYWLTGNLVEVDHSLEYDQAAIKNNYVSVTPIHFDLTDYKTFEEMKEWKIENLLNAKAHRDISN</sequence>
<evidence type="ECO:0000256" key="3">
    <source>
        <dbReference type="ARBA" id="ARBA00004496"/>
    </source>
</evidence>
<dbReference type="FunFam" id="3.40.1210.10:FF:000001">
    <property type="entry name" value="5'/3'-nucleotidase SurE"/>
    <property type="match status" value="1"/>
</dbReference>
<dbReference type="InterPro" id="IPR030048">
    <property type="entry name" value="SurE"/>
</dbReference>
<dbReference type="GO" id="GO:0008253">
    <property type="term" value="F:5'-nucleotidase activity"/>
    <property type="evidence" value="ECO:0007669"/>
    <property type="project" value="UniProtKB-UniRule"/>
</dbReference>
<dbReference type="NCBIfam" id="NF001490">
    <property type="entry name" value="PRK00346.1-4"/>
    <property type="match status" value="1"/>
</dbReference>
<evidence type="ECO:0000256" key="6">
    <source>
        <dbReference type="ARBA" id="ARBA00022723"/>
    </source>
</evidence>
<dbReference type="AlphaFoldDB" id="A0A7V3E6V6"/>